<evidence type="ECO:0000313" key="4">
    <source>
        <dbReference type="Proteomes" id="UP000239907"/>
    </source>
</evidence>
<name>A0A2S7TXJ3_9BACT</name>
<keyword evidence="4" id="KW-1185">Reference proteome</keyword>
<comment type="caution">
    <text evidence="3">The sequence shown here is derived from an EMBL/GenBank/DDBJ whole genome shotgun (WGS) entry which is preliminary data.</text>
</comment>
<dbReference type="GO" id="GO:0004622">
    <property type="term" value="F:phosphatidylcholine lysophospholipase activity"/>
    <property type="evidence" value="ECO:0007669"/>
    <property type="project" value="TreeGrafter"/>
</dbReference>
<feature type="domain" description="SGNH hydrolase-type esterase" evidence="2">
    <location>
        <begin position="32"/>
        <end position="206"/>
    </location>
</feature>
<dbReference type="PANTHER" id="PTHR30383:SF2">
    <property type="entry name" value="CELLULOSE-BINDING PROTEIN"/>
    <property type="match status" value="1"/>
</dbReference>
<dbReference type="OrthoDB" id="194939at2"/>
<dbReference type="SUPFAM" id="SSF52266">
    <property type="entry name" value="SGNH hydrolase"/>
    <property type="match status" value="1"/>
</dbReference>
<dbReference type="PROSITE" id="PS01098">
    <property type="entry name" value="LIPASE_GDSL_SER"/>
    <property type="match status" value="1"/>
</dbReference>
<dbReference type="EMBL" id="MQWA01000001">
    <property type="protein sequence ID" value="PQJ27476.1"/>
    <property type="molecule type" value="Genomic_DNA"/>
</dbReference>
<protein>
    <recommendedName>
        <fullName evidence="2">SGNH hydrolase-type esterase domain-containing protein</fullName>
    </recommendedName>
</protein>
<dbReference type="GO" id="GO:0006629">
    <property type="term" value="P:lipid metabolic process"/>
    <property type="evidence" value="ECO:0007669"/>
    <property type="project" value="InterPro"/>
</dbReference>
<feature type="signal peptide" evidence="1">
    <location>
        <begin position="1"/>
        <end position="24"/>
    </location>
</feature>
<evidence type="ECO:0000313" key="3">
    <source>
        <dbReference type="EMBL" id="PQJ27476.1"/>
    </source>
</evidence>
<dbReference type="InterPro" id="IPR013830">
    <property type="entry name" value="SGNH_hydro"/>
</dbReference>
<reference evidence="3 4" key="1">
    <citation type="submission" date="2016-12" db="EMBL/GenBank/DDBJ databases">
        <title>Study of bacterial adaptation to deep sea.</title>
        <authorList>
            <person name="Song J."/>
            <person name="Yoshizawa S."/>
            <person name="Kogure K."/>
        </authorList>
    </citation>
    <scope>NUCLEOTIDE SEQUENCE [LARGE SCALE GENOMIC DNA]</scope>
    <source>
        <strain evidence="3 4">SAORIC-165</strain>
    </source>
</reference>
<gene>
    <name evidence="3" type="ORF">BSZ32_02510</name>
</gene>
<dbReference type="Pfam" id="PF13472">
    <property type="entry name" value="Lipase_GDSL_2"/>
    <property type="match status" value="1"/>
</dbReference>
<keyword evidence="1" id="KW-0732">Signal</keyword>
<accession>A0A2S7TXJ3</accession>
<evidence type="ECO:0000256" key="1">
    <source>
        <dbReference type="SAM" id="SignalP"/>
    </source>
</evidence>
<evidence type="ECO:0000259" key="2">
    <source>
        <dbReference type="Pfam" id="PF13472"/>
    </source>
</evidence>
<dbReference type="PANTHER" id="PTHR30383">
    <property type="entry name" value="THIOESTERASE 1/PROTEASE 1/LYSOPHOSPHOLIPASE L1"/>
    <property type="match status" value="1"/>
</dbReference>
<sequence length="232" mass="25784">MLFMIKLRPILAVILSMMNVAAFAAEPPSILALGDSITQGGKTFVCYRQILVPELSKRGVALQWIGPRKDLTSAHAGYGGRNTKYLLGISKEIYSKYPADIVLIHSGHNSFSEDKPVSGIIRDTEAIIDTMRKINPDVTILLAQVIPAGKLPKYSYIPELNQQLALLATRLIKRNYNIVLVDHAVQFDWKTDTISDKVHPNASGAKKMATKWMDALLPLLEKNEQIHAILRV</sequence>
<dbReference type="InterPro" id="IPR036514">
    <property type="entry name" value="SGNH_hydro_sf"/>
</dbReference>
<dbReference type="InterPro" id="IPR008265">
    <property type="entry name" value="Lipase_GDSL_AS"/>
</dbReference>
<dbReference type="InterPro" id="IPR051532">
    <property type="entry name" value="Ester_Hydrolysis_Enzymes"/>
</dbReference>
<organism evidence="3 4">
    <name type="scientific">Rubritalea profundi</name>
    <dbReference type="NCBI Taxonomy" id="1658618"/>
    <lineage>
        <taxon>Bacteria</taxon>
        <taxon>Pseudomonadati</taxon>
        <taxon>Verrucomicrobiota</taxon>
        <taxon>Verrucomicrobiia</taxon>
        <taxon>Verrucomicrobiales</taxon>
        <taxon>Rubritaleaceae</taxon>
        <taxon>Rubritalea</taxon>
    </lineage>
</organism>
<feature type="chain" id="PRO_5015683737" description="SGNH hydrolase-type esterase domain-containing protein" evidence="1">
    <location>
        <begin position="25"/>
        <end position="232"/>
    </location>
</feature>
<dbReference type="Proteomes" id="UP000239907">
    <property type="component" value="Unassembled WGS sequence"/>
</dbReference>
<dbReference type="AlphaFoldDB" id="A0A2S7TXJ3"/>
<dbReference type="Gene3D" id="3.40.50.1110">
    <property type="entry name" value="SGNH hydrolase"/>
    <property type="match status" value="1"/>
</dbReference>
<proteinExistence type="predicted"/>